<proteinExistence type="predicted"/>
<keyword evidence="1" id="KW-0808">Transferase</keyword>
<comment type="caution">
    <text evidence="1">The sequence shown here is derived from an EMBL/GenBank/DDBJ whole genome shotgun (WGS) entry which is preliminary data.</text>
</comment>
<dbReference type="GO" id="GO:0008168">
    <property type="term" value="F:methyltransferase activity"/>
    <property type="evidence" value="ECO:0007669"/>
    <property type="project" value="UniProtKB-KW"/>
</dbReference>
<dbReference type="InterPro" id="IPR029063">
    <property type="entry name" value="SAM-dependent_MTases_sf"/>
</dbReference>
<name>A0ABW7N4X6_9BACT</name>
<keyword evidence="2" id="KW-1185">Reference proteome</keyword>
<keyword evidence="1" id="KW-0489">Methyltransferase</keyword>
<dbReference type="EMBL" id="JBIPKE010000012">
    <property type="protein sequence ID" value="MFH6982637.1"/>
    <property type="molecule type" value="Genomic_DNA"/>
</dbReference>
<dbReference type="EC" id="2.1.1.-" evidence="1"/>
<sequence>MIKKIIQSIDRISHFVFFNATNSRKTFYELDQISYRESAQIIHQKGAGAVLLDRKDKFWTHALSHIPMKGVLLEFGVFRGDSINFFSEVLLEKKDQRKIYGFDSFEGLSEDWSGTSMVKSTFDLKGNLPKVNDNVVLIKGWIDKTLPPFIENNGLQADKIAFMHIDMDTYSPTKVIFEQTVEYLQPGSIIVFDELLGYPGWRDNEYKALMECIDPRWTYQFISFCEPRSKDRNTSKYIRAAIRILEKK</sequence>
<protein>
    <submittedName>
        <fullName evidence="1">Class I SAM-dependent methyltransferase</fullName>
        <ecNumber evidence="1">2.1.1.-</ecNumber>
    </submittedName>
</protein>
<dbReference type="Gene3D" id="3.40.50.150">
    <property type="entry name" value="Vaccinia Virus protein VP39"/>
    <property type="match status" value="1"/>
</dbReference>
<accession>A0ABW7N4X6</accession>
<dbReference type="SUPFAM" id="SSF53335">
    <property type="entry name" value="S-adenosyl-L-methionine-dependent methyltransferases"/>
    <property type="match status" value="1"/>
</dbReference>
<evidence type="ECO:0000313" key="2">
    <source>
        <dbReference type="Proteomes" id="UP001610063"/>
    </source>
</evidence>
<dbReference type="Proteomes" id="UP001610063">
    <property type="component" value="Unassembled WGS sequence"/>
</dbReference>
<gene>
    <name evidence="1" type="ORF">ACHKAR_04260</name>
</gene>
<evidence type="ECO:0000313" key="1">
    <source>
        <dbReference type="EMBL" id="MFH6982637.1"/>
    </source>
</evidence>
<dbReference type="Pfam" id="PF13578">
    <property type="entry name" value="Methyltransf_24"/>
    <property type="match status" value="1"/>
</dbReference>
<dbReference type="InterPro" id="IPR008884">
    <property type="entry name" value="TylF_MeTrfase"/>
</dbReference>
<dbReference type="RefSeq" id="WP_395416316.1">
    <property type="nucleotide sequence ID" value="NZ_JBIPKE010000012.1"/>
</dbReference>
<dbReference type="PANTHER" id="PTHR40036:SF1">
    <property type="entry name" value="MACROCIN O-METHYLTRANSFERASE"/>
    <property type="match status" value="1"/>
</dbReference>
<reference evidence="1 2" key="1">
    <citation type="journal article" date="2013" name="Int. J. Syst. Evol. Microbiol.">
        <title>Marinoscillum luteum sp. nov., isolated from marine sediment.</title>
        <authorList>
            <person name="Cha I.T."/>
            <person name="Park S.J."/>
            <person name="Kim S.J."/>
            <person name="Kim J.G."/>
            <person name="Jung M.Y."/>
            <person name="Shin K.S."/>
            <person name="Kwon K.K."/>
            <person name="Yang S.H."/>
            <person name="Seo Y.S."/>
            <person name="Rhee S.K."/>
        </authorList>
    </citation>
    <scope>NUCLEOTIDE SEQUENCE [LARGE SCALE GENOMIC DNA]</scope>
    <source>
        <strain evidence="1 2">KCTC 23939</strain>
    </source>
</reference>
<organism evidence="1 2">
    <name type="scientific">Marinoscillum luteum</name>
    <dbReference type="NCBI Taxonomy" id="861051"/>
    <lineage>
        <taxon>Bacteria</taxon>
        <taxon>Pseudomonadati</taxon>
        <taxon>Bacteroidota</taxon>
        <taxon>Cytophagia</taxon>
        <taxon>Cytophagales</taxon>
        <taxon>Reichenbachiellaceae</taxon>
        <taxon>Marinoscillum</taxon>
    </lineage>
</organism>
<dbReference type="GO" id="GO:0032259">
    <property type="term" value="P:methylation"/>
    <property type="evidence" value="ECO:0007669"/>
    <property type="project" value="UniProtKB-KW"/>
</dbReference>
<dbReference type="PANTHER" id="PTHR40036">
    <property type="entry name" value="MACROCIN O-METHYLTRANSFERASE"/>
    <property type="match status" value="1"/>
</dbReference>